<dbReference type="EMBL" id="ABJV02000001">
    <property type="protein sequence ID" value="EED29359.1"/>
    <property type="molecule type" value="Genomic_DNA"/>
</dbReference>
<sequence length="563" mass="67024">MFRKLKKSKTYIIIISITKFSENNLLSIISNIKYLIEHKQLAYKIHWTFPIYFFEILREHEELNTWLFERFKTNKDIYMPGTYSGSPHEYMLHDEIHLDLYWALKNPFRSGYKDIFQNTPIMLYIYNIEKFRKKVTELYRKLNFNYTEGIRQSKNNKTYLIFYKNNCQYLYEVQKIDSPKSNVETLIYFYEIKESYDNQELKNFLLYLKALALENNLHSIKIQNLEGSKLTAELLEIPKFNSLKEQEPIINFQNKRLKDYQINEKSLREFLINKQQEEIVKDLESIAPKNLEYNMEGNFTLSHDQYNIKFENGKLNKIKFKDKKVEFLNTSRTYLKVLSKKELIREASIESSFSFSNEKILGIKQYLAFNSATKSTIDFFIDETIPSFFLSIKIKWPSKINLDKKTLKKCNPDYLLEYSALEIPVFEIAKGTNLKITAKYSDLDTYEKIIITKNNPKGYINGTEFLISKGNDKNSNFFISFLNVEKQIIHTINYKIEKINSKKWLILNIGGSYNTVKIQDVINYSQTLNLMILPLNNNFDNKIKLNSKIKNLIFYTNIKKYEK</sequence>
<dbReference type="AlphaFoldDB" id="B7XS39"/>
<keyword evidence="1" id="KW-0808">Transferase</keyword>
<dbReference type="Proteomes" id="UP000006103">
    <property type="component" value="Unassembled WGS sequence"/>
</dbReference>
<organism evidence="1 2">
    <name type="scientific">Borreliella garinii PBr</name>
    <dbReference type="NCBI Taxonomy" id="498743"/>
    <lineage>
        <taxon>Bacteria</taxon>
        <taxon>Pseudomonadati</taxon>
        <taxon>Spirochaetota</taxon>
        <taxon>Spirochaetia</taxon>
        <taxon>Spirochaetales</taxon>
        <taxon>Borreliaceae</taxon>
        <taxon>Borreliella</taxon>
    </lineage>
</organism>
<name>B7XS39_BORGR</name>
<reference evidence="1 2" key="1">
    <citation type="journal article" date="2011" name="J. Bacteriol.">
        <title>Whole-genome sequences of two Borrelia afzelii and two Borrelia garinii Lyme disease agent isolates.</title>
        <authorList>
            <person name="Casjens S.R."/>
            <person name="Mongodin E.F."/>
            <person name="Qiu W.-G."/>
            <person name="Dunn J.J."/>
            <person name="Luft B.J."/>
            <person name="Fraser-Liggett C.M."/>
            <person name="Schutzer S.E."/>
        </authorList>
    </citation>
    <scope>NUCLEOTIDE SEQUENCE [LARGE SCALE GENOMIC DNA]</scope>
    <source>
        <strain evidence="1 2">PBr</strain>
    </source>
</reference>
<evidence type="ECO:0000313" key="2">
    <source>
        <dbReference type="Proteomes" id="UP000006103"/>
    </source>
</evidence>
<accession>B7XS39</accession>
<keyword evidence="1" id="KW-0418">Kinase</keyword>
<comment type="caution">
    <text evidence="1">The sequence shown here is derived from an EMBL/GenBank/DDBJ whole genome shotgun (WGS) entry which is preliminary data.</text>
</comment>
<evidence type="ECO:0000313" key="1">
    <source>
        <dbReference type="EMBL" id="EED29359.1"/>
    </source>
</evidence>
<keyword evidence="2" id="KW-1185">Reference proteome</keyword>
<dbReference type="STRING" id="29519.BLA33_00995"/>
<dbReference type="RefSeq" id="WP_004791162.1">
    <property type="nucleotide sequence ID" value="NZ_ABJV02000001.1"/>
</dbReference>
<gene>
    <name evidence="1" type="ORF">BGAPBR_0674</name>
</gene>
<proteinExistence type="predicted"/>
<protein>
    <submittedName>
        <fullName evidence="1">Serine/threonine kinase</fullName>
    </submittedName>
</protein>
<dbReference type="GO" id="GO:0016301">
    <property type="term" value="F:kinase activity"/>
    <property type="evidence" value="ECO:0007669"/>
    <property type="project" value="UniProtKB-KW"/>
</dbReference>